<sequence length="192" mass="21357">MTEANSITELKKYFVQAGFVDSTVLMADICPIPDRVFVMHNSYALMAGYAALPEESETESSLMEAKEKMHAFIRKALLALENQKGLIIDGYLLIALHQAPLAEVKDTVRDIELDTKVCRKHVVWPMENGDNLDRLQFITILSLPEPLRGNSANTTSFELSAEANTLLTKYDELGSLERLLDAIKNGELADAN</sequence>
<evidence type="ECO:0000313" key="2">
    <source>
        <dbReference type="Proteomes" id="UP001500392"/>
    </source>
</evidence>
<reference evidence="2" key="1">
    <citation type="journal article" date="2019" name="Int. J. Syst. Evol. Microbiol.">
        <title>The Global Catalogue of Microorganisms (GCM) 10K type strain sequencing project: providing services to taxonomists for standard genome sequencing and annotation.</title>
        <authorList>
            <consortium name="The Broad Institute Genomics Platform"/>
            <consortium name="The Broad Institute Genome Sequencing Center for Infectious Disease"/>
            <person name="Wu L."/>
            <person name="Ma J."/>
        </authorList>
    </citation>
    <scope>NUCLEOTIDE SEQUENCE [LARGE SCALE GENOMIC DNA]</scope>
    <source>
        <strain evidence="2">JCM 17304</strain>
    </source>
</reference>
<gene>
    <name evidence="1" type="ORF">GCM10022414_30020</name>
</gene>
<comment type="caution">
    <text evidence="1">The sequence shown here is derived from an EMBL/GenBank/DDBJ whole genome shotgun (WGS) entry which is preliminary data.</text>
</comment>
<name>A0ABP7X1L7_9GAMM</name>
<dbReference type="EMBL" id="BAABDM010000007">
    <property type="protein sequence ID" value="GAA4102284.1"/>
    <property type="molecule type" value="Genomic_DNA"/>
</dbReference>
<dbReference type="Proteomes" id="UP001500392">
    <property type="component" value="Unassembled WGS sequence"/>
</dbReference>
<protein>
    <submittedName>
        <fullName evidence="1">Uncharacterized protein</fullName>
    </submittedName>
</protein>
<dbReference type="RefSeq" id="WP_344937594.1">
    <property type="nucleotide sequence ID" value="NZ_BAABDM010000007.1"/>
</dbReference>
<organism evidence="1 2">
    <name type="scientific">Zhongshania borealis</name>
    <dbReference type="NCBI Taxonomy" id="889488"/>
    <lineage>
        <taxon>Bacteria</taxon>
        <taxon>Pseudomonadati</taxon>
        <taxon>Pseudomonadota</taxon>
        <taxon>Gammaproteobacteria</taxon>
        <taxon>Cellvibrionales</taxon>
        <taxon>Spongiibacteraceae</taxon>
        <taxon>Zhongshania</taxon>
    </lineage>
</organism>
<proteinExistence type="predicted"/>
<evidence type="ECO:0000313" key="1">
    <source>
        <dbReference type="EMBL" id="GAA4102284.1"/>
    </source>
</evidence>
<keyword evidence="2" id="KW-1185">Reference proteome</keyword>
<accession>A0ABP7X1L7</accession>